<name>A0ABS7TP08_9BACT</name>
<keyword evidence="4" id="KW-1185">Reference proteome</keyword>
<accession>A0ABS7TP08</accession>
<dbReference type="EMBL" id="JAIRAU010000011">
    <property type="protein sequence ID" value="MBZ5709959.1"/>
    <property type="molecule type" value="Genomic_DNA"/>
</dbReference>
<keyword evidence="2" id="KW-0812">Transmembrane</keyword>
<keyword evidence="2" id="KW-1133">Transmembrane helix</keyword>
<evidence type="ECO:0000256" key="2">
    <source>
        <dbReference type="SAM" id="Phobius"/>
    </source>
</evidence>
<protein>
    <recommendedName>
        <fullName evidence="5">AgmX/PglI C-terminal domain-containing protein</fullName>
    </recommendedName>
</protein>
<evidence type="ECO:0000313" key="4">
    <source>
        <dbReference type="Proteomes" id="UP001139031"/>
    </source>
</evidence>
<feature type="region of interest" description="Disordered" evidence="1">
    <location>
        <begin position="206"/>
        <end position="226"/>
    </location>
</feature>
<feature type="compositionally biased region" description="Pro residues" evidence="1">
    <location>
        <begin position="80"/>
        <end position="95"/>
    </location>
</feature>
<feature type="region of interest" description="Disordered" evidence="1">
    <location>
        <begin position="71"/>
        <end position="95"/>
    </location>
</feature>
<dbReference type="RefSeq" id="WP_224191731.1">
    <property type="nucleotide sequence ID" value="NZ_JAIRAU010000011.1"/>
</dbReference>
<dbReference type="Proteomes" id="UP001139031">
    <property type="component" value="Unassembled WGS sequence"/>
</dbReference>
<sequence>MASRGFYLLSALLVGSTGFLVWLVFDHGAASDPPRAAAAADADADAALALGVRAADHDPAGGVVELPTVGPRLADRQPRVQPPSVLPELPPQPPAPPLVADPGLNALSAASMAAQPKVVAALRADLDARRNALRQACWPPGSDYAATFTVETTFLEDGTMVALGISDVPGMPGVGSCIIGQIGQKPPVLPEAPGVSVTAAVPIAFAGAGPPPADELPESRPRDPRG</sequence>
<gene>
    <name evidence="3" type="ORF">K7C98_11905</name>
</gene>
<evidence type="ECO:0008006" key="5">
    <source>
        <dbReference type="Google" id="ProtNLM"/>
    </source>
</evidence>
<keyword evidence="2" id="KW-0472">Membrane</keyword>
<proteinExistence type="predicted"/>
<feature type="transmembrane region" description="Helical" evidence="2">
    <location>
        <begin position="6"/>
        <end position="25"/>
    </location>
</feature>
<organism evidence="3 4">
    <name type="scientific">Nannocystis pusilla</name>
    <dbReference type="NCBI Taxonomy" id="889268"/>
    <lineage>
        <taxon>Bacteria</taxon>
        <taxon>Pseudomonadati</taxon>
        <taxon>Myxococcota</taxon>
        <taxon>Polyangia</taxon>
        <taxon>Nannocystales</taxon>
        <taxon>Nannocystaceae</taxon>
        <taxon>Nannocystis</taxon>
    </lineage>
</organism>
<reference evidence="3" key="1">
    <citation type="submission" date="2021-08" db="EMBL/GenBank/DDBJ databases">
        <authorList>
            <person name="Stevens D.C."/>
        </authorList>
    </citation>
    <scope>NUCLEOTIDE SEQUENCE</scope>
    <source>
        <strain evidence="3">DSM 53165</strain>
    </source>
</reference>
<evidence type="ECO:0000313" key="3">
    <source>
        <dbReference type="EMBL" id="MBZ5709959.1"/>
    </source>
</evidence>
<evidence type="ECO:0000256" key="1">
    <source>
        <dbReference type="SAM" id="MobiDB-lite"/>
    </source>
</evidence>
<feature type="compositionally biased region" description="Basic and acidic residues" evidence="1">
    <location>
        <begin position="217"/>
        <end position="226"/>
    </location>
</feature>
<comment type="caution">
    <text evidence="3">The sequence shown here is derived from an EMBL/GenBank/DDBJ whole genome shotgun (WGS) entry which is preliminary data.</text>
</comment>